<gene>
    <name evidence="1" type="ORF">OXU80_15130</name>
</gene>
<sequence length="117" mass="11999">MTSSPAFRTMTVDEVEPLLGDPETVIVDVREPHELEATGKIPGAVAIPLGQIPEALAAGSPLRESVLDGDKTVVFYCAAGARSARAAGAAAEAGIGRIVNMQGGFNAWAQAALPVED</sequence>
<dbReference type="Proteomes" id="UP001163223">
    <property type="component" value="Chromosome"/>
</dbReference>
<proteinExistence type="predicted"/>
<protein>
    <submittedName>
        <fullName evidence="1">Rhodanese-like domain-containing protein</fullName>
    </submittedName>
</protein>
<keyword evidence="2" id="KW-1185">Reference proteome</keyword>
<organism evidence="1 2">
    <name type="scientific">Antarcticirhabdus aurantiaca</name>
    <dbReference type="NCBI Taxonomy" id="2606717"/>
    <lineage>
        <taxon>Bacteria</taxon>
        <taxon>Pseudomonadati</taxon>
        <taxon>Pseudomonadota</taxon>
        <taxon>Alphaproteobacteria</taxon>
        <taxon>Hyphomicrobiales</taxon>
        <taxon>Aurantimonadaceae</taxon>
        <taxon>Antarcticirhabdus</taxon>
    </lineage>
</organism>
<reference evidence="1" key="1">
    <citation type="submission" date="2022-11" db="EMBL/GenBank/DDBJ databases">
        <title>beta-Carotene-producing bacterium, Jeongeuplla avenae sp. nov., alleviates the salt stress of Arabidopsis seedlings.</title>
        <authorList>
            <person name="Jiang L."/>
            <person name="Lee J."/>
        </authorList>
    </citation>
    <scope>NUCLEOTIDE SEQUENCE</scope>
    <source>
        <strain evidence="1">DY_R2A_6</strain>
    </source>
</reference>
<name>A0ACD4NHE4_9HYPH</name>
<evidence type="ECO:0000313" key="1">
    <source>
        <dbReference type="EMBL" id="WAJ26238.1"/>
    </source>
</evidence>
<evidence type="ECO:0000313" key="2">
    <source>
        <dbReference type="Proteomes" id="UP001163223"/>
    </source>
</evidence>
<dbReference type="EMBL" id="CP113520">
    <property type="protein sequence ID" value="WAJ26238.1"/>
    <property type="molecule type" value="Genomic_DNA"/>
</dbReference>
<accession>A0ACD4NHE4</accession>